<proteinExistence type="predicted"/>
<feature type="transmembrane region" description="Helical" evidence="1">
    <location>
        <begin position="95"/>
        <end position="116"/>
    </location>
</feature>
<feature type="transmembrane region" description="Helical" evidence="1">
    <location>
        <begin position="55"/>
        <end position="74"/>
    </location>
</feature>
<feature type="transmembrane region" description="Helical" evidence="1">
    <location>
        <begin position="212"/>
        <end position="231"/>
    </location>
</feature>
<feature type="transmembrane region" description="Helical" evidence="1">
    <location>
        <begin position="321"/>
        <end position="345"/>
    </location>
</feature>
<dbReference type="InterPro" id="IPR011642">
    <property type="entry name" value="Gate_dom"/>
</dbReference>
<reference evidence="3 4" key="1">
    <citation type="submission" date="2021-03" db="EMBL/GenBank/DDBJ databases">
        <title>Genomic Encyclopedia of Type Strains, Phase IV (KMG-IV): sequencing the most valuable type-strain genomes for metagenomic binning, comparative biology and taxonomic classification.</title>
        <authorList>
            <person name="Goeker M."/>
        </authorList>
    </citation>
    <scope>NUCLEOTIDE SEQUENCE [LARGE SCALE GENOMIC DNA]</scope>
    <source>
        <strain evidence="3 4">DSM 3984</strain>
    </source>
</reference>
<sequence length="451" mass="49925">MNKKSNKYQTKSLLKFILPSFIGILLFMIPMKIEGQITIPIAFLAKFIEGNYTDLLKLMALILISVSVIGSVIIKTIKPKFLTENKYLNNLFNVTPLWFITRIIGMIFVICAYFNIGPEFIWSENTGGLVLNDLLPILIAVFLFAGFLLPLLLDFGLLEFVGSLLTKVMRPIFNLPGRSSIDCIASWLGDGSIGILLTSKQYEQGFYTKREAAVIGTTFSAVSITFCLVVISQVGLAHMFLPFYLTVTLSGIVAAMIIPRIPPLSRKEDEYYNGQTSKDLEVIPEGYTPFSWGVEKAVERADKNTHPKEFFISGIKNVLDMWIGVLAVVMAMGGIALMIAEYTTIFQIMGTPFIPLLKLLGVPEAAAASQTLIVGFADMFIPSVLATTITNEMTRFIVACLSVTQLIYMSEVGGLLLGSKIPVNIKDLIILFFERTLVTLPVIVIMANIFF</sequence>
<accession>A0ABS4F1R4</accession>
<name>A0ABS4F1R4_9CLOT</name>
<dbReference type="EMBL" id="JAGGJZ010000005">
    <property type="protein sequence ID" value="MBP1890188.1"/>
    <property type="molecule type" value="Genomic_DNA"/>
</dbReference>
<dbReference type="Pfam" id="PF07670">
    <property type="entry name" value="Gate"/>
    <property type="match status" value="1"/>
</dbReference>
<evidence type="ECO:0000313" key="4">
    <source>
        <dbReference type="Proteomes" id="UP000783390"/>
    </source>
</evidence>
<feature type="domain" description="Nucleoside transporter/FeoB GTPase Gate" evidence="2">
    <location>
        <begin position="138"/>
        <end position="236"/>
    </location>
</feature>
<feature type="transmembrane region" description="Helical" evidence="1">
    <location>
        <begin position="237"/>
        <end position="258"/>
    </location>
</feature>
<feature type="transmembrane region" description="Helical" evidence="1">
    <location>
        <begin position="136"/>
        <end position="161"/>
    </location>
</feature>
<evidence type="ECO:0000259" key="2">
    <source>
        <dbReference type="Pfam" id="PF07670"/>
    </source>
</evidence>
<evidence type="ECO:0000313" key="3">
    <source>
        <dbReference type="EMBL" id="MBP1890188.1"/>
    </source>
</evidence>
<protein>
    <submittedName>
        <fullName evidence="3">Nucleoside recognition membrane protein YjiH</fullName>
    </submittedName>
</protein>
<feature type="transmembrane region" description="Helical" evidence="1">
    <location>
        <begin position="365"/>
        <end position="389"/>
    </location>
</feature>
<comment type="caution">
    <text evidence="3">The sequence shown here is derived from an EMBL/GenBank/DDBJ whole genome shotgun (WGS) entry which is preliminary data.</text>
</comment>
<gene>
    <name evidence="3" type="ORF">J2Z53_001778</name>
</gene>
<dbReference type="Proteomes" id="UP000783390">
    <property type="component" value="Unassembled WGS sequence"/>
</dbReference>
<feature type="transmembrane region" description="Helical" evidence="1">
    <location>
        <begin position="396"/>
        <end position="417"/>
    </location>
</feature>
<evidence type="ECO:0000256" key="1">
    <source>
        <dbReference type="SAM" id="Phobius"/>
    </source>
</evidence>
<feature type="transmembrane region" description="Helical" evidence="1">
    <location>
        <begin position="12"/>
        <end position="31"/>
    </location>
</feature>
<feature type="transmembrane region" description="Helical" evidence="1">
    <location>
        <begin position="429"/>
        <end position="450"/>
    </location>
</feature>
<keyword evidence="1" id="KW-0472">Membrane</keyword>
<organism evidence="3 4">
    <name type="scientific">Clostridium moniliforme</name>
    <dbReference type="NCBI Taxonomy" id="39489"/>
    <lineage>
        <taxon>Bacteria</taxon>
        <taxon>Bacillati</taxon>
        <taxon>Bacillota</taxon>
        <taxon>Clostridia</taxon>
        <taxon>Eubacteriales</taxon>
        <taxon>Clostridiaceae</taxon>
        <taxon>Clostridium</taxon>
    </lineage>
</organism>
<keyword evidence="1" id="KW-1133">Transmembrane helix</keyword>
<dbReference type="RefSeq" id="WP_209797116.1">
    <property type="nucleotide sequence ID" value="NZ_JAGGJZ010000005.1"/>
</dbReference>
<keyword evidence="4" id="KW-1185">Reference proteome</keyword>
<keyword evidence="1" id="KW-0812">Transmembrane</keyword>